<keyword evidence="1" id="KW-1133">Transmembrane helix</keyword>
<proteinExistence type="predicted"/>
<feature type="transmembrane region" description="Helical" evidence="1">
    <location>
        <begin position="108"/>
        <end position="126"/>
    </location>
</feature>
<keyword evidence="1" id="KW-0812">Transmembrane</keyword>
<evidence type="ECO:0000313" key="2">
    <source>
        <dbReference type="EMBL" id="EYB69690.1"/>
    </source>
</evidence>
<feature type="transmembrane region" description="Helical" evidence="1">
    <location>
        <begin position="56"/>
        <end position="73"/>
    </location>
</feature>
<evidence type="ECO:0008006" key="4">
    <source>
        <dbReference type="Google" id="ProtNLM"/>
    </source>
</evidence>
<dbReference type="PIRSF" id="PIRSF009141">
    <property type="entry name" value="UCP009141"/>
    <property type="match status" value="1"/>
</dbReference>
<name>A0A016QU91_9DEIO</name>
<evidence type="ECO:0000256" key="1">
    <source>
        <dbReference type="SAM" id="Phobius"/>
    </source>
</evidence>
<dbReference type="AlphaFoldDB" id="A0A016QU91"/>
<dbReference type="EMBL" id="JHAC01000003">
    <property type="protein sequence ID" value="EYB69690.1"/>
    <property type="molecule type" value="Genomic_DNA"/>
</dbReference>
<sequence>MLTSAPPRRAARFWPQLGRFVRGQAACCTFAFTVVGLLALSRALPLAAWGVGRYDFLLLGCLLAQGVLLALRFETPREAGVILAFHALGFVLEAFKVAHGSWAYPEDALSKVLGVPLYAGFMYASVGSYMAQAWRRFDLALSAAPPLRVQAGLAAAAYLNFFTHHVGPDLRYGITAALLLAYRRTRVEFTVGPARYGMPLVLSFALIGGGVFLAENAATGLGAWVYPHQAGGWHPVHVAKWLAWTLMVVLAFLIVSGLRAWEARERAGSR</sequence>
<comment type="caution">
    <text evidence="2">The sequence shown here is derived from an EMBL/GenBank/DDBJ whole genome shotgun (WGS) entry which is preliminary data.</text>
</comment>
<accession>A0A016QU91</accession>
<keyword evidence="1" id="KW-0472">Membrane</keyword>
<keyword evidence="3" id="KW-1185">Reference proteome</keyword>
<dbReference type="Proteomes" id="UP000020492">
    <property type="component" value="Unassembled WGS sequence"/>
</dbReference>
<feature type="transmembrane region" description="Helical" evidence="1">
    <location>
        <begin position="241"/>
        <end position="261"/>
    </location>
</feature>
<reference evidence="2 3" key="1">
    <citation type="submission" date="2014-03" db="EMBL/GenBank/DDBJ databases">
        <title>Draft genome sequence of Deinococcus phoenicis 1P10ME.</title>
        <authorList>
            <person name="Stepanov V.G."/>
            <person name="Vaishampayan P."/>
            <person name="Venkateswaran K."/>
            <person name="Fox G.E."/>
        </authorList>
    </citation>
    <scope>NUCLEOTIDE SEQUENCE [LARGE SCALE GENOMIC DNA]</scope>
    <source>
        <strain evidence="2 3">1P10ME</strain>
    </source>
</reference>
<dbReference type="RefSeq" id="WP_034352348.1">
    <property type="nucleotide sequence ID" value="NZ_JHAC01000003.1"/>
</dbReference>
<feature type="transmembrane region" description="Helical" evidence="1">
    <location>
        <begin position="200"/>
        <end position="226"/>
    </location>
</feature>
<dbReference type="OrthoDB" id="1550598at2"/>
<protein>
    <recommendedName>
        <fullName evidence="4">Integral membrane protein</fullName>
    </recommendedName>
</protein>
<dbReference type="PATRIC" id="fig|1476583.3.peg.171"/>
<dbReference type="InterPro" id="IPR008535">
    <property type="entry name" value="DUF817"/>
</dbReference>
<gene>
    <name evidence="2" type="ORF">DEIPH_ctg003orf0019</name>
</gene>
<dbReference type="Pfam" id="PF05675">
    <property type="entry name" value="DUF817"/>
    <property type="match status" value="1"/>
</dbReference>
<feature type="transmembrane region" description="Helical" evidence="1">
    <location>
        <begin position="21"/>
        <end position="44"/>
    </location>
</feature>
<feature type="transmembrane region" description="Helical" evidence="1">
    <location>
        <begin position="80"/>
        <end position="102"/>
    </location>
</feature>
<organism evidence="2 3">
    <name type="scientific">Deinococcus phoenicis</name>
    <dbReference type="NCBI Taxonomy" id="1476583"/>
    <lineage>
        <taxon>Bacteria</taxon>
        <taxon>Thermotogati</taxon>
        <taxon>Deinococcota</taxon>
        <taxon>Deinococci</taxon>
        <taxon>Deinococcales</taxon>
        <taxon>Deinococcaceae</taxon>
        <taxon>Deinococcus</taxon>
    </lineage>
</organism>
<evidence type="ECO:0000313" key="3">
    <source>
        <dbReference type="Proteomes" id="UP000020492"/>
    </source>
</evidence>
<dbReference type="eggNOG" id="COG3739">
    <property type="taxonomic scope" value="Bacteria"/>
</dbReference>
<dbReference type="STRING" id="1476583.DEIPH_ctg003orf0019"/>